<evidence type="ECO:0000313" key="2">
    <source>
        <dbReference type="EMBL" id="PIC31268.1"/>
    </source>
</evidence>
<dbReference type="AlphaFoldDB" id="A0A2G5TVH3"/>
<protein>
    <submittedName>
        <fullName evidence="2">Uncharacterized protein</fullName>
    </submittedName>
</protein>
<dbReference type="EMBL" id="PDUG01000004">
    <property type="protein sequence ID" value="PIC31268.1"/>
    <property type="molecule type" value="Genomic_DNA"/>
</dbReference>
<sequence>MNILPIVFIFLLFAHETSSDKESVAIFRKKTLSLLNDARRLIASGDIRKILEVINTGTFGSFNKLLDYFGPAKLMYKLVWNRQLELASYEYMYNVEENLFKVEKEEFNNIQYNGYIGFYWLGDLMKIVKVVLGFLPEKLQKKAGVWFDVIQSIIMLGMMAAFVPKTETIPRGKTFGPAELMFGKRFEIGCTSNLLYSLCFVKKLEYEKWFFEIGASCFGCPNECEFWYNDDGSYEEGDLCIPPRDFYAQQISERESVTESIAENGAIIYSTLFPIIMNLIYSFF</sequence>
<comment type="caution">
    <text evidence="2">The sequence shown here is derived from an EMBL/GenBank/DDBJ whole genome shotgun (WGS) entry which is preliminary data.</text>
</comment>
<evidence type="ECO:0000313" key="3">
    <source>
        <dbReference type="Proteomes" id="UP000230233"/>
    </source>
</evidence>
<reference evidence="3" key="1">
    <citation type="submission" date="2017-10" db="EMBL/GenBank/DDBJ databases">
        <title>Rapid genome shrinkage in a self-fertile nematode reveals novel sperm competition proteins.</title>
        <authorList>
            <person name="Yin D."/>
            <person name="Schwarz E.M."/>
            <person name="Thomas C.G."/>
            <person name="Felde R.L."/>
            <person name="Korf I.F."/>
            <person name="Cutter A.D."/>
            <person name="Schartner C.M."/>
            <person name="Ralston E.J."/>
            <person name="Meyer B.J."/>
            <person name="Haag E.S."/>
        </authorList>
    </citation>
    <scope>NUCLEOTIDE SEQUENCE [LARGE SCALE GENOMIC DNA]</scope>
    <source>
        <strain evidence="3">JU1422</strain>
    </source>
</reference>
<proteinExistence type="predicted"/>
<feature type="chain" id="PRO_5013586280" evidence="1">
    <location>
        <begin position="20"/>
        <end position="284"/>
    </location>
</feature>
<evidence type="ECO:0000256" key="1">
    <source>
        <dbReference type="SAM" id="SignalP"/>
    </source>
</evidence>
<dbReference type="InterPro" id="IPR035940">
    <property type="entry name" value="CAP_sf"/>
</dbReference>
<gene>
    <name evidence="2" type="primary">Cnig_chr_IV.g12024</name>
    <name evidence="2" type="ORF">B9Z55_012024</name>
</gene>
<organism evidence="2 3">
    <name type="scientific">Caenorhabditis nigoni</name>
    <dbReference type="NCBI Taxonomy" id="1611254"/>
    <lineage>
        <taxon>Eukaryota</taxon>
        <taxon>Metazoa</taxon>
        <taxon>Ecdysozoa</taxon>
        <taxon>Nematoda</taxon>
        <taxon>Chromadorea</taxon>
        <taxon>Rhabditida</taxon>
        <taxon>Rhabditina</taxon>
        <taxon>Rhabditomorpha</taxon>
        <taxon>Rhabditoidea</taxon>
        <taxon>Rhabditidae</taxon>
        <taxon>Peloderinae</taxon>
        <taxon>Caenorhabditis</taxon>
    </lineage>
</organism>
<keyword evidence="3" id="KW-1185">Reference proteome</keyword>
<dbReference type="Gene3D" id="3.40.33.10">
    <property type="entry name" value="CAP"/>
    <property type="match status" value="1"/>
</dbReference>
<accession>A0A2G5TVH3</accession>
<dbReference type="Proteomes" id="UP000230233">
    <property type="component" value="Chromosome IV"/>
</dbReference>
<keyword evidence="1" id="KW-0732">Signal</keyword>
<name>A0A2G5TVH3_9PELO</name>
<feature type="signal peptide" evidence="1">
    <location>
        <begin position="1"/>
        <end position="19"/>
    </location>
</feature>